<dbReference type="SMART" id="SM00903">
    <property type="entry name" value="Flavin_Reduct"/>
    <property type="match status" value="1"/>
</dbReference>
<keyword evidence="2" id="KW-0285">Flavoprotein</keyword>
<comment type="similarity">
    <text evidence="4">Belongs to the flavoredoxin family.</text>
</comment>
<dbReference type="GO" id="GO:0016646">
    <property type="term" value="F:oxidoreductase activity, acting on the CH-NH group of donors, NAD or NADP as acceptor"/>
    <property type="evidence" value="ECO:0007669"/>
    <property type="project" value="UniProtKB-ARBA"/>
</dbReference>
<dbReference type="RefSeq" id="WP_090544292.1">
    <property type="nucleotide sequence ID" value="NZ_FNSR01000001.1"/>
</dbReference>
<dbReference type="Pfam" id="PF01613">
    <property type="entry name" value="Flavin_Reduct"/>
    <property type="match status" value="1"/>
</dbReference>
<organism evidence="7 8">
    <name type="scientific">Paraburkholderia caballeronis</name>
    <dbReference type="NCBI Taxonomy" id="416943"/>
    <lineage>
        <taxon>Bacteria</taxon>
        <taxon>Pseudomonadati</taxon>
        <taxon>Pseudomonadota</taxon>
        <taxon>Betaproteobacteria</taxon>
        <taxon>Burkholderiales</taxon>
        <taxon>Burkholderiaceae</taxon>
        <taxon>Paraburkholderia</taxon>
    </lineage>
</organism>
<dbReference type="PANTHER" id="PTHR33798:SF5">
    <property type="entry name" value="FLAVIN REDUCTASE LIKE DOMAIN-CONTAINING PROTEIN"/>
    <property type="match status" value="1"/>
</dbReference>
<dbReference type="SUPFAM" id="SSF50475">
    <property type="entry name" value="FMN-binding split barrel"/>
    <property type="match status" value="1"/>
</dbReference>
<accession>A0A1H7JDU2</accession>
<evidence type="ECO:0000256" key="5">
    <source>
        <dbReference type="SAM" id="MobiDB-lite"/>
    </source>
</evidence>
<dbReference type="PANTHER" id="PTHR33798">
    <property type="entry name" value="FLAVOPROTEIN OXYGENASE"/>
    <property type="match status" value="1"/>
</dbReference>
<dbReference type="EMBL" id="FOAJ01000003">
    <property type="protein sequence ID" value="SEK71525.1"/>
    <property type="molecule type" value="Genomic_DNA"/>
</dbReference>
<feature type="region of interest" description="Disordered" evidence="5">
    <location>
        <begin position="202"/>
        <end position="224"/>
    </location>
</feature>
<evidence type="ECO:0000256" key="2">
    <source>
        <dbReference type="ARBA" id="ARBA00022630"/>
    </source>
</evidence>
<dbReference type="STRING" id="416943.SAMN05445871_1894"/>
<dbReference type="GO" id="GO:0010181">
    <property type="term" value="F:FMN binding"/>
    <property type="evidence" value="ECO:0007669"/>
    <property type="project" value="InterPro"/>
</dbReference>
<dbReference type="AlphaFoldDB" id="A0A1H7JDU2"/>
<dbReference type="Gene3D" id="2.30.110.10">
    <property type="entry name" value="Electron Transport, Fmn-binding Protein, Chain A"/>
    <property type="match status" value="1"/>
</dbReference>
<dbReference type="InterPro" id="IPR012349">
    <property type="entry name" value="Split_barrel_FMN-bd"/>
</dbReference>
<name>A0A1H7JDU2_9BURK</name>
<evidence type="ECO:0000256" key="1">
    <source>
        <dbReference type="ARBA" id="ARBA00001917"/>
    </source>
</evidence>
<feature type="compositionally biased region" description="Basic residues" evidence="5">
    <location>
        <begin position="202"/>
        <end position="212"/>
    </location>
</feature>
<dbReference type="Proteomes" id="UP000199120">
    <property type="component" value="Unassembled WGS sequence"/>
</dbReference>
<keyword evidence="8" id="KW-1185">Reference proteome</keyword>
<gene>
    <name evidence="7" type="ORF">SAMN05192542_103199</name>
</gene>
<keyword evidence="3" id="KW-0288">FMN</keyword>
<protein>
    <submittedName>
        <fullName evidence="7">NADH-FMN oxidoreductase RutF, flavin reductase (DIM6/NTAB) family</fullName>
    </submittedName>
</protein>
<proteinExistence type="inferred from homology"/>
<dbReference type="InterPro" id="IPR002563">
    <property type="entry name" value="Flavin_Rdtase-like_dom"/>
</dbReference>
<evidence type="ECO:0000313" key="7">
    <source>
        <dbReference type="EMBL" id="SEK71525.1"/>
    </source>
</evidence>
<reference evidence="8" key="1">
    <citation type="submission" date="2016-10" db="EMBL/GenBank/DDBJ databases">
        <authorList>
            <person name="Varghese N."/>
            <person name="Submissions S."/>
        </authorList>
    </citation>
    <scope>NUCLEOTIDE SEQUENCE [LARGE SCALE GENOMIC DNA]</scope>
    <source>
        <strain evidence="8">LMG 26416</strain>
    </source>
</reference>
<comment type="cofactor">
    <cofactor evidence="1">
        <name>FMN</name>
        <dbReference type="ChEBI" id="CHEBI:58210"/>
    </cofactor>
</comment>
<evidence type="ECO:0000256" key="3">
    <source>
        <dbReference type="ARBA" id="ARBA00022643"/>
    </source>
</evidence>
<sequence>MADFLTVSTAGLDAPDAYRLLTGAVVPRPIAWITTLGPNGVSNAAPFSSYNFIAHSPPMVAVNIALRDGELKDTARNIRATGEFVINVVTADTLDLMHECGAEFGPEVSEPERLNIALLPGQFVGAPRIAASPVHMECRLDRWIPLGQGINTLYIGEVLAFHLSTDVYDGRHIDSARLRPVARLGGPHYALIDNIVSRAARHTGARPRHTHVRPPASADDTGRS</sequence>
<evidence type="ECO:0000313" key="8">
    <source>
        <dbReference type="Proteomes" id="UP000199120"/>
    </source>
</evidence>
<feature type="domain" description="Flavin reductase like" evidence="6">
    <location>
        <begin position="23"/>
        <end position="174"/>
    </location>
</feature>
<evidence type="ECO:0000256" key="4">
    <source>
        <dbReference type="ARBA" id="ARBA00038054"/>
    </source>
</evidence>
<dbReference type="OrthoDB" id="5946411at2"/>
<evidence type="ECO:0000259" key="6">
    <source>
        <dbReference type="SMART" id="SM00903"/>
    </source>
</evidence>